<dbReference type="InterPro" id="IPR005583">
    <property type="entry name" value="YaaA"/>
</dbReference>
<protein>
    <recommendedName>
        <fullName evidence="1">UPF0246 protein HF992_08640</fullName>
    </recommendedName>
</protein>
<dbReference type="PANTHER" id="PTHR30283">
    <property type="entry name" value="PEROXIDE STRESS RESPONSE PROTEIN YAAA"/>
    <property type="match status" value="1"/>
</dbReference>
<dbReference type="PANTHER" id="PTHR30283:SF4">
    <property type="entry name" value="PEROXIDE STRESS RESISTANCE PROTEIN YAAA"/>
    <property type="match status" value="1"/>
</dbReference>
<dbReference type="Pfam" id="PF03883">
    <property type="entry name" value="H2O2_YaaD"/>
    <property type="match status" value="1"/>
</dbReference>
<dbReference type="RefSeq" id="WP_168549637.1">
    <property type="nucleotide sequence ID" value="NZ_JAAXPR010000017.1"/>
</dbReference>
<organism evidence="2 3">
    <name type="scientific">Streptococcus ovuberis</name>
    <dbReference type="NCBI Taxonomy" id="1936207"/>
    <lineage>
        <taxon>Bacteria</taxon>
        <taxon>Bacillati</taxon>
        <taxon>Bacillota</taxon>
        <taxon>Bacilli</taxon>
        <taxon>Lactobacillales</taxon>
        <taxon>Streptococcaceae</taxon>
        <taxon>Streptococcus</taxon>
    </lineage>
</organism>
<comment type="similarity">
    <text evidence="1">Belongs to the UPF0246 family.</text>
</comment>
<dbReference type="GO" id="GO:0033194">
    <property type="term" value="P:response to hydroperoxide"/>
    <property type="evidence" value="ECO:0007669"/>
    <property type="project" value="TreeGrafter"/>
</dbReference>
<reference evidence="2 3" key="1">
    <citation type="submission" date="2020-04" db="EMBL/GenBank/DDBJ databases">
        <title>MicrobeNet Type strains.</title>
        <authorList>
            <person name="Nicholson A.C."/>
        </authorList>
    </citation>
    <scope>NUCLEOTIDE SEQUENCE [LARGE SCALE GENOMIC DNA]</scope>
    <source>
        <strain evidence="2 3">CCUG 69612</strain>
    </source>
</reference>
<accession>A0A7X6N0U2</accession>
<evidence type="ECO:0000313" key="2">
    <source>
        <dbReference type="EMBL" id="NKZ20893.1"/>
    </source>
</evidence>
<dbReference type="Proteomes" id="UP000522720">
    <property type="component" value="Unassembled WGS sequence"/>
</dbReference>
<dbReference type="NCBIfam" id="NF002543">
    <property type="entry name" value="PRK02101.1-4"/>
    <property type="match status" value="1"/>
</dbReference>
<name>A0A7X6N0U2_9STRE</name>
<evidence type="ECO:0000313" key="3">
    <source>
        <dbReference type="Proteomes" id="UP000522720"/>
    </source>
</evidence>
<dbReference type="AlphaFoldDB" id="A0A7X6N0U2"/>
<sequence length="244" mass="28318">MKILLPTAKEMNLKAISNRPADRSQETQKIVQELAQISAADLAKHYKIKLEPAQKEAERWQALLKEEAVTYPAWNLFDGLMYRQMTRDKLTEAQERYLKEHVFITSALYGVINVFDAIAPHRLDFLMGFKVNDSSLKAFWRKHFDRAVQEDELIISLLSSEFETVFSRSIQDRMVRLKFVEETDGQHKTHSTISKKGRGQCLNALVKAEIQDIEALKELCFEGFEYCESLSSERDITFVKMMDE</sequence>
<comment type="caution">
    <text evidence="2">The sequence shown here is derived from an EMBL/GenBank/DDBJ whole genome shotgun (WGS) entry which is preliminary data.</text>
</comment>
<keyword evidence="3" id="KW-1185">Reference proteome</keyword>
<dbReference type="GO" id="GO:0005829">
    <property type="term" value="C:cytosol"/>
    <property type="evidence" value="ECO:0007669"/>
    <property type="project" value="TreeGrafter"/>
</dbReference>
<evidence type="ECO:0000256" key="1">
    <source>
        <dbReference type="HAMAP-Rule" id="MF_00652"/>
    </source>
</evidence>
<gene>
    <name evidence="2" type="primary">yaaA</name>
    <name evidence="2" type="ORF">HF992_08640</name>
</gene>
<dbReference type="EMBL" id="JAAXPR010000017">
    <property type="protein sequence ID" value="NKZ20893.1"/>
    <property type="molecule type" value="Genomic_DNA"/>
</dbReference>
<dbReference type="HAMAP" id="MF_00652">
    <property type="entry name" value="UPF0246"/>
    <property type="match status" value="1"/>
</dbReference>
<proteinExistence type="inferred from homology"/>